<feature type="transmembrane region" description="Helical" evidence="1">
    <location>
        <begin position="7"/>
        <end position="26"/>
    </location>
</feature>
<gene>
    <name evidence="2" type="ORF">NDI79_12465</name>
</gene>
<dbReference type="Proteomes" id="UP001254813">
    <property type="component" value="Unassembled WGS sequence"/>
</dbReference>
<organism evidence="2 3">
    <name type="scientific">Halogeometricum luteum</name>
    <dbReference type="NCBI Taxonomy" id="2950537"/>
    <lineage>
        <taxon>Archaea</taxon>
        <taxon>Methanobacteriati</taxon>
        <taxon>Methanobacteriota</taxon>
        <taxon>Stenosarchaea group</taxon>
        <taxon>Halobacteria</taxon>
        <taxon>Halobacteriales</taxon>
        <taxon>Haloferacaceae</taxon>
        <taxon>Halogeometricum</taxon>
    </lineage>
</organism>
<evidence type="ECO:0000313" key="3">
    <source>
        <dbReference type="Proteomes" id="UP001254813"/>
    </source>
</evidence>
<feature type="transmembrane region" description="Helical" evidence="1">
    <location>
        <begin position="93"/>
        <end position="115"/>
    </location>
</feature>
<dbReference type="RefSeq" id="WP_310928830.1">
    <property type="nucleotide sequence ID" value="NZ_JAMQOQ010000003.1"/>
</dbReference>
<name>A0ABU2G2I2_9EURY</name>
<proteinExistence type="predicted"/>
<evidence type="ECO:0000313" key="2">
    <source>
        <dbReference type="EMBL" id="MDS0294985.1"/>
    </source>
</evidence>
<evidence type="ECO:0000256" key="1">
    <source>
        <dbReference type="SAM" id="Phobius"/>
    </source>
</evidence>
<comment type="caution">
    <text evidence="2">The sequence shown here is derived from an EMBL/GenBank/DDBJ whole genome shotgun (WGS) entry which is preliminary data.</text>
</comment>
<feature type="transmembrane region" description="Helical" evidence="1">
    <location>
        <begin position="32"/>
        <end position="55"/>
    </location>
</feature>
<keyword evidence="3" id="KW-1185">Reference proteome</keyword>
<keyword evidence="1" id="KW-1133">Transmembrane helix</keyword>
<keyword evidence="1" id="KW-0812">Transmembrane</keyword>
<feature type="transmembrane region" description="Helical" evidence="1">
    <location>
        <begin position="67"/>
        <end position="87"/>
    </location>
</feature>
<evidence type="ECO:0008006" key="4">
    <source>
        <dbReference type="Google" id="ProtNLM"/>
    </source>
</evidence>
<dbReference type="EMBL" id="JAMQOQ010000003">
    <property type="protein sequence ID" value="MDS0294985.1"/>
    <property type="molecule type" value="Genomic_DNA"/>
</dbReference>
<accession>A0ABU2G2I2</accession>
<sequence length="125" mass="13235">MSPERSLPVAVVFGLLAGGLVYLLFLPDWYPAVGIAAIYAGAAYFYLAFDISLLGAQIEFSDRPDKAGYAVGLFGLSVSPLALGEYVGLRDPAVIGIIVWMVGMMAFLLLATTAAQADSTERRGI</sequence>
<keyword evidence="1" id="KW-0472">Membrane</keyword>
<protein>
    <recommendedName>
        <fullName evidence="4">SPW repeat-containing protein</fullName>
    </recommendedName>
</protein>
<reference evidence="2 3" key="1">
    <citation type="submission" date="2022-06" db="EMBL/GenBank/DDBJ databases">
        <title>Halogeometricum sp. a new haloarchaeum isolate from saline soil.</title>
        <authorList>
            <person name="Strakova D."/>
            <person name="Galisteo C."/>
            <person name="Sanchez-Porro C."/>
            <person name="Ventosa A."/>
        </authorList>
    </citation>
    <scope>NUCLEOTIDE SEQUENCE [LARGE SCALE GENOMIC DNA]</scope>
    <source>
        <strain evidence="3">S3BR25-2</strain>
    </source>
</reference>